<dbReference type="OrthoDB" id="9796252at2"/>
<accession>A0A7K1GPI2</accession>
<evidence type="ECO:0000259" key="1">
    <source>
        <dbReference type="Pfam" id="PF13185"/>
    </source>
</evidence>
<dbReference type="AlphaFoldDB" id="A0A7K1GPI2"/>
<dbReference type="Gene3D" id="3.30.450.40">
    <property type="match status" value="1"/>
</dbReference>
<evidence type="ECO:0000313" key="3">
    <source>
        <dbReference type="Proteomes" id="UP000488936"/>
    </source>
</evidence>
<dbReference type="InterPro" id="IPR029016">
    <property type="entry name" value="GAF-like_dom_sf"/>
</dbReference>
<sequence>MINDYDALLNRCKVILEREDITREELLQEICELLYDSLAYYNWVGFYFANHSQRTLHLGPYIGEATDHVTIPFGKGICGQVAESNDVFVVDDVTKETNYIACSLVVKSEIVVPIFVNGLNIGQIDVDSHTESVFTNEDKVFLEALMIEVAKLY</sequence>
<dbReference type="Proteomes" id="UP000488936">
    <property type="component" value="Unassembled WGS sequence"/>
</dbReference>
<dbReference type="EMBL" id="WMJY01000041">
    <property type="protein sequence ID" value="MTH30812.1"/>
    <property type="molecule type" value="Genomic_DNA"/>
</dbReference>
<dbReference type="RefSeq" id="WP_155036783.1">
    <property type="nucleotide sequence ID" value="NZ_JAYMMG010000022.1"/>
</dbReference>
<dbReference type="Pfam" id="PF13185">
    <property type="entry name" value="GAF_2"/>
    <property type="match status" value="1"/>
</dbReference>
<evidence type="ECO:0000313" key="2">
    <source>
        <dbReference type="EMBL" id="MTH30812.1"/>
    </source>
</evidence>
<reference evidence="2 3" key="1">
    <citation type="journal article" date="2006" name="Int. J. Syst. Evol. Microbiol.">
        <title>Myroides pelagicus sp. nov., isolated from seawater in Thailand.</title>
        <authorList>
            <person name="Yoon J."/>
            <person name="Maneerat S."/>
            <person name="Kawai F."/>
            <person name="Yokota A."/>
        </authorList>
    </citation>
    <scope>NUCLEOTIDE SEQUENCE [LARGE SCALE GENOMIC DNA]</scope>
    <source>
        <strain evidence="2 3">SM1T</strain>
    </source>
</reference>
<comment type="caution">
    <text evidence="2">The sequence shown here is derived from an EMBL/GenBank/DDBJ whole genome shotgun (WGS) entry which is preliminary data.</text>
</comment>
<protein>
    <submittedName>
        <fullName evidence="2">GAF domain-containing protein</fullName>
    </submittedName>
</protein>
<keyword evidence="3" id="KW-1185">Reference proteome</keyword>
<name>A0A7K1GPI2_9FLAO</name>
<feature type="domain" description="GAF" evidence="1">
    <location>
        <begin position="22"/>
        <end position="146"/>
    </location>
</feature>
<dbReference type="InterPro" id="IPR003018">
    <property type="entry name" value="GAF"/>
</dbReference>
<proteinExistence type="predicted"/>
<dbReference type="SUPFAM" id="SSF55781">
    <property type="entry name" value="GAF domain-like"/>
    <property type="match status" value="1"/>
</dbReference>
<gene>
    <name evidence="2" type="ORF">GJV77_13045</name>
</gene>
<organism evidence="2 3">
    <name type="scientific">Myroides pelagicus</name>
    <dbReference type="NCBI Taxonomy" id="270914"/>
    <lineage>
        <taxon>Bacteria</taxon>
        <taxon>Pseudomonadati</taxon>
        <taxon>Bacteroidota</taxon>
        <taxon>Flavobacteriia</taxon>
        <taxon>Flavobacteriales</taxon>
        <taxon>Flavobacteriaceae</taxon>
        <taxon>Myroides</taxon>
    </lineage>
</organism>